<comment type="subcellular location">
    <subcellularLocation>
        <location evidence="1">Membrane</location>
        <topology evidence="1">Multi-pass membrane protein</topology>
    </subcellularLocation>
</comment>
<dbReference type="GO" id="GO:0015250">
    <property type="term" value="F:water channel activity"/>
    <property type="evidence" value="ECO:0007669"/>
    <property type="project" value="TreeGrafter"/>
</dbReference>
<keyword evidence="5 9" id="KW-1133">Transmembrane helix</keyword>
<dbReference type="GO" id="GO:0005886">
    <property type="term" value="C:plasma membrane"/>
    <property type="evidence" value="ECO:0007669"/>
    <property type="project" value="TreeGrafter"/>
</dbReference>
<reference evidence="10" key="1">
    <citation type="submission" date="2023-02" db="EMBL/GenBank/DDBJ databases">
        <authorList>
            <person name="Palmer J.M."/>
        </authorList>
    </citation>
    <scope>NUCLEOTIDE SEQUENCE</scope>
    <source>
        <strain evidence="10">FW57</strain>
    </source>
</reference>
<feature type="transmembrane region" description="Helical" evidence="9">
    <location>
        <begin position="151"/>
        <end position="171"/>
    </location>
</feature>
<evidence type="ECO:0000256" key="9">
    <source>
        <dbReference type="SAM" id="Phobius"/>
    </source>
</evidence>
<dbReference type="PANTHER" id="PTHR19139:SF283">
    <property type="entry name" value="AQUAPORIN"/>
    <property type="match status" value="1"/>
</dbReference>
<comment type="similarity">
    <text evidence="2 8">Belongs to the MIP/aquaporin (TC 1.A.8) family.</text>
</comment>
<keyword evidence="8" id="KW-0813">Transport</keyword>
<dbReference type="PANTHER" id="PTHR19139">
    <property type="entry name" value="AQUAPORIN TRANSPORTER"/>
    <property type="match status" value="1"/>
</dbReference>
<dbReference type="Gene3D" id="1.20.1080.10">
    <property type="entry name" value="Glycerol uptake facilitator protein"/>
    <property type="match status" value="1"/>
</dbReference>
<feature type="transmembrane region" description="Helical" evidence="9">
    <location>
        <begin position="21"/>
        <end position="43"/>
    </location>
</feature>
<keyword evidence="3 8" id="KW-0812">Transmembrane</keyword>
<dbReference type="AlphaFoldDB" id="A0AAD4ERC5"/>
<dbReference type="Proteomes" id="UP001197093">
    <property type="component" value="Unassembled WGS sequence"/>
</dbReference>
<evidence type="ECO:0000256" key="4">
    <source>
        <dbReference type="ARBA" id="ARBA00022737"/>
    </source>
</evidence>
<feature type="transmembrane region" description="Helical" evidence="9">
    <location>
        <begin position="63"/>
        <end position="83"/>
    </location>
</feature>
<dbReference type="SUPFAM" id="SSF81338">
    <property type="entry name" value="Aquaporin-like"/>
    <property type="match status" value="1"/>
</dbReference>
<evidence type="ECO:0008006" key="12">
    <source>
        <dbReference type="Google" id="ProtNLM"/>
    </source>
</evidence>
<evidence type="ECO:0000256" key="7">
    <source>
        <dbReference type="ARBA" id="ARBA00034651"/>
    </source>
</evidence>
<keyword evidence="4" id="KW-0677">Repeat</keyword>
<dbReference type="InterPro" id="IPR034294">
    <property type="entry name" value="Aquaporin_transptr"/>
</dbReference>
<comment type="catalytic activity">
    <reaction evidence="7">
        <text>H2O(in) = H2O(out)</text>
        <dbReference type="Rhea" id="RHEA:29667"/>
        <dbReference type="ChEBI" id="CHEBI:15377"/>
    </reaction>
</comment>
<feature type="transmembrane region" description="Helical" evidence="9">
    <location>
        <begin position="178"/>
        <end position="203"/>
    </location>
</feature>
<evidence type="ECO:0000256" key="3">
    <source>
        <dbReference type="ARBA" id="ARBA00022692"/>
    </source>
</evidence>
<dbReference type="EMBL" id="JAHCVI010000004">
    <property type="protein sequence ID" value="KAG7285981.1"/>
    <property type="molecule type" value="Genomic_DNA"/>
</dbReference>
<evidence type="ECO:0000256" key="5">
    <source>
        <dbReference type="ARBA" id="ARBA00022989"/>
    </source>
</evidence>
<feature type="transmembrane region" description="Helical" evidence="9">
    <location>
        <begin position="110"/>
        <end position="131"/>
    </location>
</feature>
<dbReference type="Pfam" id="PF00230">
    <property type="entry name" value="MIP"/>
    <property type="match status" value="1"/>
</dbReference>
<name>A0AAD4ERC5_9PEZI</name>
<evidence type="ECO:0000313" key="11">
    <source>
        <dbReference type="Proteomes" id="UP001197093"/>
    </source>
</evidence>
<organism evidence="10 11">
    <name type="scientific">Staphylotrichum longicolle</name>
    <dbReference type="NCBI Taxonomy" id="669026"/>
    <lineage>
        <taxon>Eukaryota</taxon>
        <taxon>Fungi</taxon>
        <taxon>Dikarya</taxon>
        <taxon>Ascomycota</taxon>
        <taxon>Pezizomycotina</taxon>
        <taxon>Sordariomycetes</taxon>
        <taxon>Sordariomycetidae</taxon>
        <taxon>Sordariales</taxon>
        <taxon>Chaetomiaceae</taxon>
        <taxon>Staphylotrichum</taxon>
    </lineage>
</organism>
<gene>
    <name evidence="10" type="ORF">NEMBOFW57_008277</name>
</gene>
<keyword evidence="11" id="KW-1185">Reference proteome</keyword>
<evidence type="ECO:0000256" key="1">
    <source>
        <dbReference type="ARBA" id="ARBA00004141"/>
    </source>
</evidence>
<evidence type="ECO:0000256" key="6">
    <source>
        <dbReference type="ARBA" id="ARBA00023136"/>
    </source>
</evidence>
<protein>
    <recommendedName>
        <fullName evidence="12">Aquaporin-like protein</fullName>
    </recommendedName>
</protein>
<comment type="caution">
    <text evidence="10">The sequence shown here is derived from an EMBL/GenBank/DDBJ whole genome shotgun (WGS) entry which is preliminary data.</text>
</comment>
<evidence type="ECO:0000256" key="2">
    <source>
        <dbReference type="ARBA" id="ARBA00006175"/>
    </source>
</evidence>
<dbReference type="InterPro" id="IPR000425">
    <property type="entry name" value="MIP"/>
</dbReference>
<sequence>MKRRHLRGGREHRRLSPLQAHLVAAAGEFVGTFLFLYFAYAGNLMAVSRAPTTAPIGGMSSETVIYISLAYSFSLLVTVWAFYRISGGLFNPAITVGLCLAGQLPWLRGALFIPVQLIASLCAGGLVSAMFPVDIALANSVLGGGTSISQGLFMEMFFTALLVFVVLMLAAEKSQDTFMAPIGIGLALFAAMIAGTAYTGASLNPARSLGCAVAATSFPGYHWIYWLGPVLGSLLATGTYLLAKYFNYEEANSGQDATDESEAV</sequence>
<keyword evidence="6 9" id="KW-0472">Membrane</keyword>
<evidence type="ECO:0000256" key="8">
    <source>
        <dbReference type="RuleBase" id="RU000477"/>
    </source>
</evidence>
<feature type="transmembrane region" description="Helical" evidence="9">
    <location>
        <begin position="223"/>
        <end position="243"/>
    </location>
</feature>
<proteinExistence type="inferred from homology"/>
<accession>A0AAD4ERC5</accession>
<dbReference type="InterPro" id="IPR023271">
    <property type="entry name" value="Aquaporin-like"/>
</dbReference>
<dbReference type="PRINTS" id="PR00783">
    <property type="entry name" value="MINTRINSICP"/>
</dbReference>
<evidence type="ECO:0000313" key="10">
    <source>
        <dbReference type="EMBL" id="KAG7285981.1"/>
    </source>
</evidence>